<sequence length="178" mass="19760">MATQLQNFILAEIQKFRLTAKDVVTSRTWWYPFQGLIYLSTHEPLRRPFLSRLGQTITLGVGITTGMFFFTYLPQTALLSLTSGPWAPISAALLVISESASLTTFVARSWSLRDDLTDTFDATLLEKGADELVKEGRFGIAAVSLEMVPFLSLAFAFSNTVGAALWAADLEREEKNRS</sequence>
<evidence type="ECO:0000313" key="1">
    <source>
        <dbReference type="EMBL" id="KAK1147430.1"/>
    </source>
</evidence>
<dbReference type="Proteomes" id="UP001177260">
    <property type="component" value="Unassembled WGS sequence"/>
</dbReference>
<dbReference type="EMBL" id="JAOPJF010000012">
    <property type="protein sequence ID" value="KAK1147430.1"/>
    <property type="molecule type" value="Genomic_DNA"/>
</dbReference>
<protein>
    <submittedName>
        <fullName evidence="1">Uncharacterized protein</fullName>
    </submittedName>
</protein>
<proteinExistence type="predicted"/>
<organism evidence="1 2">
    <name type="scientific">Aspergillus melleus</name>
    <dbReference type="NCBI Taxonomy" id="138277"/>
    <lineage>
        <taxon>Eukaryota</taxon>
        <taxon>Fungi</taxon>
        <taxon>Dikarya</taxon>
        <taxon>Ascomycota</taxon>
        <taxon>Pezizomycotina</taxon>
        <taxon>Eurotiomycetes</taxon>
        <taxon>Eurotiomycetidae</taxon>
        <taxon>Eurotiales</taxon>
        <taxon>Aspergillaceae</taxon>
        <taxon>Aspergillus</taxon>
        <taxon>Aspergillus subgen. Circumdati</taxon>
    </lineage>
</organism>
<gene>
    <name evidence="1" type="ORF">N8T08_001512</name>
</gene>
<name>A0ACC3BAA4_9EURO</name>
<keyword evidence="2" id="KW-1185">Reference proteome</keyword>
<evidence type="ECO:0000313" key="2">
    <source>
        <dbReference type="Proteomes" id="UP001177260"/>
    </source>
</evidence>
<accession>A0ACC3BAA4</accession>
<comment type="caution">
    <text evidence="1">The sequence shown here is derived from an EMBL/GenBank/DDBJ whole genome shotgun (WGS) entry which is preliminary data.</text>
</comment>
<reference evidence="1 2" key="1">
    <citation type="journal article" date="2023" name="ACS Omega">
        <title>Identification of the Neoaspergillic Acid Biosynthesis Gene Cluster by Establishing an In Vitro CRISPR-Ribonucleoprotein Genetic System in Aspergillus melleus.</title>
        <authorList>
            <person name="Yuan B."/>
            <person name="Grau M.F."/>
            <person name="Murata R.M."/>
            <person name="Torok T."/>
            <person name="Venkateswaran K."/>
            <person name="Stajich J.E."/>
            <person name="Wang C.C.C."/>
        </authorList>
    </citation>
    <scope>NUCLEOTIDE SEQUENCE [LARGE SCALE GENOMIC DNA]</scope>
    <source>
        <strain evidence="1 2">IMV 1140</strain>
    </source>
</reference>